<comment type="similarity">
    <text evidence="2">Belongs to the COX16 family.</text>
</comment>
<evidence type="ECO:0000256" key="4">
    <source>
        <dbReference type="ARBA" id="ARBA00022692"/>
    </source>
</evidence>
<evidence type="ECO:0000256" key="9">
    <source>
        <dbReference type="SAM" id="Phobius"/>
    </source>
</evidence>
<protein>
    <recommendedName>
        <fullName evidence="3">Cytochrome c oxidase assembly protein COX16 homolog, mitochondrial</fullName>
    </recommendedName>
</protein>
<reference evidence="10 11" key="1">
    <citation type="submission" date="2024-08" db="EMBL/GenBank/DDBJ databases">
        <authorList>
            <person name="Will J Nash"/>
            <person name="Angela Man"/>
            <person name="Seanna McTaggart"/>
            <person name="Kendall Baker"/>
            <person name="Tom Barker"/>
            <person name="Leah Catchpole"/>
            <person name="Alex Durrant"/>
            <person name="Karim Gharbi"/>
            <person name="Naomi Irish"/>
            <person name="Gemy Kaithakottil"/>
            <person name="Debby Ku"/>
            <person name="Aaliyah Providence"/>
            <person name="Felix Shaw"/>
            <person name="David Swarbreck"/>
            <person name="Chris Watkins"/>
            <person name="Ann M. McCartney"/>
            <person name="Giulio Formenti"/>
            <person name="Alice Mouton"/>
            <person name="Noel Vella"/>
            <person name="Bjorn M von Reumont"/>
            <person name="Adriana Vella"/>
            <person name="Wilfried Haerty"/>
        </authorList>
    </citation>
    <scope>NUCLEOTIDE SEQUENCE [LARGE SCALE GENOMIC DNA]</scope>
</reference>
<gene>
    <name evidence="10" type="ORF">XYLVIOL_LOCUS7387</name>
</gene>
<keyword evidence="6 9" id="KW-1133">Transmembrane helix</keyword>
<evidence type="ECO:0000256" key="3">
    <source>
        <dbReference type="ARBA" id="ARBA00021814"/>
    </source>
</evidence>
<comment type="caution">
    <text evidence="10">The sequence shown here is derived from an EMBL/GenBank/DDBJ whole genome shotgun (WGS) entry which is preliminary data.</text>
</comment>
<sequence>MRQFFQSKFFRHFLPFITLVLGGSFFVQEFAQLKYKYRNIVSYDLRAEAKKQGIQMKKPTTLEEEYEKIKTLDIDNWENVRIPRPWEEPNNTNS</sequence>
<keyword evidence="5" id="KW-0999">Mitochondrion inner membrane</keyword>
<evidence type="ECO:0000313" key="11">
    <source>
        <dbReference type="Proteomes" id="UP001642520"/>
    </source>
</evidence>
<evidence type="ECO:0000256" key="2">
    <source>
        <dbReference type="ARBA" id="ARBA00008370"/>
    </source>
</evidence>
<dbReference type="Proteomes" id="UP001642520">
    <property type="component" value="Unassembled WGS sequence"/>
</dbReference>
<proteinExistence type="inferred from homology"/>
<evidence type="ECO:0000256" key="1">
    <source>
        <dbReference type="ARBA" id="ARBA00004434"/>
    </source>
</evidence>
<accession>A0ABP1NXK4</accession>
<organism evidence="10 11">
    <name type="scientific">Xylocopa violacea</name>
    <name type="common">Violet carpenter bee</name>
    <name type="synonym">Apis violacea</name>
    <dbReference type="NCBI Taxonomy" id="135666"/>
    <lineage>
        <taxon>Eukaryota</taxon>
        <taxon>Metazoa</taxon>
        <taxon>Ecdysozoa</taxon>
        <taxon>Arthropoda</taxon>
        <taxon>Hexapoda</taxon>
        <taxon>Insecta</taxon>
        <taxon>Pterygota</taxon>
        <taxon>Neoptera</taxon>
        <taxon>Endopterygota</taxon>
        <taxon>Hymenoptera</taxon>
        <taxon>Apocrita</taxon>
        <taxon>Aculeata</taxon>
        <taxon>Apoidea</taxon>
        <taxon>Anthophila</taxon>
        <taxon>Apidae</taxon>
        <taxon>Xylocopa</taxon>
        <taxon>Xylocopa</taxon>
    </lineage>
</organism>
<dbReference type="EMBL" id="CAXAJV020001294">
    <property type="protein sequence ID" value="CAL7945754.1"/>
    <property type="molecule type" value="Genomic_DNA"/>
</dbReference>
<keyword evidence="7" id="KW-0496">Mitochondrion</keyword>
<comment type="subcellular location">
    <subcellularLocation>
        <location evidence="1">Mitochondrion inner membrane</location>
        <topology evidence="1">Single-pass membrane protein</topology>
    </subcellularLocation>
</comment>
<evidence type="ECO:0000256" key="8">
    <source>
        <dbReference type="ARBA" id="ARBA00023136"/>
    </source>
</evidence>
<keyword evidence="8 9" id="KW-0472">Membrane</keyword>
<keyword evidence="11" id="KW-1185">Reference proteome</keyword>
<name>A0ABP1NXK4_XYLVO</name>
<dbReference type="InterPro" id="IPR020164">
    <property type="entry name" value="Cyt_c_Oxase_assmbl_COX16"/>
</dbReference>
<dbReference type="PANTHER" id="PTHR17130:SF14">
    <property type="entry name" value="CYTOCHROME C OXIDASE ASSEMBLY PROTEIN COX16 HOMOLOG, MITOCHONDRIAL"/>
    <property type="match status" value="1"/>
</dbReference>
<feature type="transmembrane region" description="Helical" evidence="9">
    <location>
        <begin position="12"/>
        <end position="31"/>
    </location>
</feature>
<keyword evidence="4 9" id="KW-0812">Transmembrane</keyword>
<evidence type="ECO:0000256" key="6">
    <source>
        <dbReference type="ARBA" id="ARBA00022989"/>
    </source>
</evidence>
<dbReference type="PANTHER" id="PTHR17130">
    <property type="entry name" value="MITOCHONDRIAL OUTER MEMBRANE PROTEIN 25"/>
    <property type="match status" value="1"/>
</dbReference>
<dbReference type="Pfam" id="PF14138">
    <property type="entry name" value="COX16"/>
    <property type="match status" value="1"/>
</dbReference>
<evidence type="ECO:0000256" key="5">
    <source>
        <dbReference type="ARBA" id="ARBA00022792"/>
    </source>
</evidence>
<evidence type="ECO:0000256" key="7">
    <source>
        <dbReference type="ARBA" id="ARBA00023128"/>
    </source>
</evidence>
<evidence type="ECO:0000313" key="10">
    <source>
        <dbReference type="EMBL" id="CAL7945754.1"/>
    </source>
</evidence>